<dbReference type="GO" id="GO:0003824">
    <property type="term" value="F:catalytic activity"/>
    <property type="evidence" value="ECO:0007669"/>
    <property type="project" value="InterPro"/>
</dbReference>
<organism evidence="2 3">
    <name type="scientific">Araneus ventricosus</name>
    <name type="common">Orbweaver spider</name>
    <name type="synonym">Epeira ventricosa</name>
    <dbReference type="NCBI Taxonomy" id="182803"/>
    <lineage>
        <taxon>Eukaryota</taxon>
        <taxon>Metazoa</taxon>
        <taxon>Ecdysozoa</taxon>
        <taxon>Arthropoda</taxon>
        <taxon>Chelicerata</taxon>
        <taxon>Arachnida</taxon>
        <taxon>Araneae</taxon>
        <taxon>Araneomorphae</taxon>
        <taxon>Entelegynae</taxon>
        <taxon>Araneoidea</taxon>
        <taxon>Araneidae</taxon>
        <taxon>Araneus</taxon>
    </lineage>
</organism>
<gene>
    <name evidence="2" type="ORF">AVEN_272892_1</name>
</gene>
<evidence type="ECO:0000313" key="3">
    <source>
        <dbReference type="Proteomes" id="UP000499080"/>
    </source>
</evidence>
<feature type="domain" description="Endonuclease/exonuclease/phosphatase" evidence="1">
    <location>
        <begin position="5"/>
        <end position="94"/>
    </location>
</feature>
<name>A0A4Y2EA46_ARAVE</name>
<accession>A0A4Y2EA46</accession>
<dbReference type="AlphaFoldDB" id="A0A4Y2EA46"/>
<sequence length="121" mass="14081">MKTIPKEKFLVRADLNGQNPLWGYSHSNPRGEAILNFVLANNLYINNTPDAPPTFTRNTDKGWTDLTVCSQPRIEEIENWEVLEEPSFSDHHFIQTNFKTTITSHTFKGYNALHRNHHKFK</sequence>
<comment type="caution">
    <text evidence="2">The sequence shown here is derived from an EMBL/GenBank/DDBJ whole genome shotgun (WGS) entry which is preliminary data.</text>
</comment>
<dbReference type="InterPro" id="IPR005135">
    <property type="entry name" value="Endo/exonuclease/phosphatase"/>
</dbReference>
<dbReference type="OrthoDB" id="6437148at2759"/>
<evidence type="ECO:0000259" key="1">
    <source>
        <dbReference type="Pfam" id="PF14529"/>
    </source>
</evidence>
<dbReference type="Pfam" id="PF14529">
    <property type="entry name" value="Exo_endo_phos_2"/>
    <property type="match status" value="1"/>
</dbReference>
<dbReference type="InterPro" id="IPR036691">
    <property type="entry name" value="Endo/exonu/phosph_ase_sf"/>
</dbReference>
<dbReference type="Gene3D" id="3.60.10.10">
    <property type="entry name" value="Endonuclease/exonuclease/phosphatase"/>
    <property type="match status" value="1"/>
</dbReference>
<dbReference type="SUPFAM" id="SSF56219">
    <property type="entry name" value="DNase I-like"/>
    <property type="match status" value="1"/>
</dbReference>
<keyword evidence="3" id="KW-1185">Reference proteome</keyword>
<dbReference type="EMBL" id="BGPR01000524">
    <property type="protein sequence ID" value="GBM24665.1"/>
    <property type="molecule type" value="Genomic_DNA"/>
</dbReference>
<reference evidence="2 3" key="1">
    <citation type="journal article" date="2019" name="Sci. Rep.">
        <title>Orb-weaving spider Araneus ventricosus genome elucidates the spidroin gene catalogue.</title>
        <authorList>
            <person name="Kono N."/>
            <person name="Nakamura H."/>
            <person name="Ohtoshi R."/>
            <person name="Moran D.A.P."/>
            <person name="Shinohara A."/>
            <person name="Yoshida Y."/>
            <person name="Fujiwara M."/>
            <person name="Mori M."/>
            <person name="Tomita M."/>
            <person name="Arakawa K."/>
        </authorList>
    </citation>
    <scope>NUCLEOTIDE SEQUENCE [LARGE SCALE GENOMIC DNA]</scope>
</reference>
<protein>
    <recommendedName>
        <fullName evidence="1">Endonuclease/exonuclease/phosphatase domain-containing protein</fullName>
    </recommendedName>
</protein>
<proteinExistence type="predicted"/>
<dbReference type="Proteomes" id="UP000499080">
    <property type="component" value="Unassembled WGS sequence"/>
</dbReference>
<evidence type="ECO:0000313" key="2">
    <source>
        <dbReference type="EMBL" id="GBM24665.1"/>
    </source>
</evidence>